<accession>A0A2X3FJL5</accession>
<dbReference type="GO" id="GO:0005829">
    <property type="term" value="C:cytosol"/>
    <property type="evidence" value="ECO:0007669"/>
    <property type="project" value="TreeGrafter"/>
</dbReference>
<sequence length="55" mass="6363">MVFQKRTSLVFKKLQVVRFYDAKRNALVYLTYSDKVVDGSPKNAISAVPIMPWNK</sequence>
<dbReference type="EMBL" id="UAWQ01000019">
    <property type="protein sequence ID" value="SQC48401.1"/>
    <property type="molecule type" value="Genomic_DNA"/>
</dbReference>
<protein>
    <submittedName>
        <fullName evidence="1">CreA protein</fullName>
    </submittedName>
</protein>
<dbReference type="PANTHER" id="PTHR37952:SF2">
    <property type="entry name" value="PROTEIN CREA"/>
    <property type="match status" value="1"/>
</dbReference>
<name>A0A2X3FJL5_KLEPN</name>
<dbReference type="InterPro" id="IPR010292">
    <property type="entry name" value="Uncharacterised_CreA"/>
</dbReference>
<dbReference type="PANTHER" id="PTHR37952">
    <property type="match status" value="1"/>
</dbReference>
<dbReference type="AlphaFoldDB" id="A0A2X3FJL5"/>
<organism evidence="1 2">
    <name type="scientific">Klebsiella pneumoniae</name>
    <dbReference type="NCBI Taxonomy" id="573"/>
    <lineage>
        <taxon>Bacteria</taxon>
        <taxon>Pseudomonadati</taxon>
        <taxon>Pseudomonadota</taxon>
        <taxon>Gammaproteobacteria</taxon>
        <taxon>Enterobacterales</taxon>
        <taxon>Enterobacteriaceae</taxon>
        <taxon>Klebsiella/Raoultella group</taxon>
        <taxon>Klebsiella</taxon>
        <taxon>Klebsiella pneumoniae complex</taxon>
    </lineage>
</organism>
<proteinExistence type="predicted"/>
<dbReference type="Proteomes" id="UP000251721">
    <property type="component" value="Unassembled WGS sequence"/>
</dbReference>
<evidence type="ECO:0000313" key="2">
    <source>
        <dbReference type="Proteomes" id="UP000251721"/>
    </source>
</evidence>
<gene>
    <name evidence="1" type="ORF">NCTC13465_04598</name>
</gene>
<reference evidence="1 2" key="1">
    <citation type="submission" date="2018-06" db="EMBL/GenBank/DDBJ databases">
        <authorList>
            <consortium name="Pathogen Informatics"/>
            <person name="Doyle S."/>
        </authorList>
    </citation>
    <scope>NUCLEOTIDE SEQUENCE [LARGE SCALE GENOMIC DNA]</scope>
    <source>
        <strain evidence="1 2">NCTC13465</strain>
    </source>
</reference>
<evidence type="ECO:0000313" key="1">
    <source>
        <dbReference type="EMBL" id="SQC48401.1"/>
    </source>
</evidence>
<dbReference type="Pfam" id="PF05981">
    <property type="entry name" value="CreA"/>
    <property type="match status" value="1"/>
</dbReference>